<gene>
    <name evidence="4" type="ORF">CLV57_2583</name>
</gene>
<dbReference type="OrthoDB" id="9811239at2"/>
<dbReference type="Gene3D" id="3.40.50.2000">
    <property type="entry name" value="Glycogen Phosphorylase B"/>
    <property type="match status" value="2"/>
</dbReference>
<dbReference type="PANTHER" id="PTHR46401">
    <property type="entry name" value="GLYCOSYLTRANSFERASE WBBK-RELATED"/>
    <property type="match status" value="1"/>
</dbReference>
<dbReference type="Pfam" id="PF13439">
    <property type="entry name" value="Glyco_transf_4"/>
    <property type="match status" value="1"/>
</dbReference>
<protein>
    <submittedName>
        <fullName evidence="4">Glycosyltransferase involved in cell wall biosynthesis</fullName>
    </submittedName>
</protein>
<dbReference type="Pfam" id="PF00534">
    <property type="entry name" value="Glycos_transf_1"/>
    <property type="match status" value="1"/>
</dbReference>
<dbReference type="GO" id="GO:0009103">
    <property type="term" value="P:lipopolysaccharide biosynthetic process"/>
    <property type="evidence" value="ECO:0007669"/>
    <property type="project" value="TreeGrafter"/>
</dbReference>
<dbReference type="EMBL" id="PGFJ01000002">
    <property type="protein sequence ID" value="PJJ79449.1"/>
    <property type="molecule type" value="Genomic_DNA"/>
</dbReference>
<evidence type="ECO:0000313" key="5">
    <source>
        <dbReference type="Proteomes" id="UP000242687"/>
    </source>
</evidence>
<sequence length="376" mass="42274">MRNKIALFSLQTFSTTGGIQKMTRTLSYCLNRISEGASYDFAFWSVYDRDQDLMDKYLPAAKFKGFKADKVKFTSEAIALGKHCHTVILSHINLASVGVAIKLINPKCRVVLIAHGIEVWRPLSLLKNLLLKKCDTVMCVSEYTRKEVVRLHGIPFNKCVVINNALDPFMPLPHQLNKPGALLDRYGLTPQNNVLFTLARLANTEQYKGYDQVIKVAGRLKQQFPQLKYVLAGPYDIDEQQRIKQIIAQNSLEDVVILTGFIEEAELTNHFLMADLFVLPSKKEGFGIVFIEAMACGLPVICGNADGSIDAVKGGKLGTAINPDNPDELREQISKYLQNSFPVNQRLELQKECFGCFNTDTYSEKLKNLLLNDRSF</sequence>
<evidence type="ECO:0000259" key="3">
    <source>
        <dbReference type="Pfam" id="PF13439"/>
    </source>
</evidence>
<keyword evidence="5" id="KW-1185">Reference proteome</keyword>
<dbReference type="PANTHER" id="PTHR46401:SF2">
    <property type="entry name" value="GLYCOSYLTRANSFERASE WBBK-RELATED"/>
    <property type="match status" value="1"/>
</dbReference>
<feature type="domain" description="Glycosyltransferase subfamily 4-like N-terminal" evidence="3">
    <location>
        <begin position="87"/>
        <end position="168"/>
    </location>
</feature>
<dbReference type="GO" id="GO:0016757">
    <property type="term" value="F:glycosyltransferase activity"/>
    <property type="evidence" value="ECO:0007669"/>
    <property type="project" value="InterPro"/>
</dbReference>
<dbReference type="RefSeq" id="WP_100341787.1">
    <property type="nucleotide sequence ID" value="NZ_PGFJ01000002.1"/>
</dbReference>
<comment type="caution">
    <text evidence="4">The sequence shown here is derived from an EMBL/GenBank/DDBJ whole genome shotgun (WGS) entry which is preliminary data.</text>
</comment>
<organism evidence="4 5">
    <name type="scientific">Mucilaginibacter auburnensis</name>
    <dbReference type="NCBI Taxonomy" id="1457233"/>
    <lineage>
        <taxon>Bacteria</taxon>
        <taxon>Pseudomonadati</taxon>
        <taxon>Bacteroidota</taxon>
        <taxon>Sphingobacteriia</taxon>
        <taxon>Sphingobacteriales</taxon>
        <taxon>Sphingobacteriaceae</taxon>
        <taxon>Mucilaginibacter</taxon>
    </lineage>
</organism>
<dbReference type="SUPFAM" id="SSF53756">
    <property type="entry name" value="UDP-Glycosyltransferase/glycogen phosphorylase"/>
    <property type="match status" value="1"/>
</dbReference>
<dbReference type="Proteomes" id="UP000242687">
    <property type="component" value="Unassembled WGS sequence"/>
</dbReference>
<name>A0A2H9VM88_9SPHI</name>
<evidence type="ECO:0000259" key="2">
    <source>
        <dbReference type="Pfam" id="PF00534"/>
    </source>
</evidence>
<dbReference type="AlphaFoldDB" id="A0A2H9VM88"/>
<feature type="domain" description="Glycosyl transferase family 1" evidence="2">
    <location>
        <begin position="192"/>
        <end position="345"/>
    </location>
</feature>
<dbReference type="InterPro" id="IPR028098">
    <property type="entry name" value="Glyco_trans_4-like_N"/>
</dbReference>
<evidence type="ECO:0000256" key="1">
    <source>
        <dbReference type="ARBA" id="ARBA00022679"/>
    </source>
</evidence>
<accession>A0A2H9VM88</accession>
<proteinExistence type="predicted"/>
<dbReference type="CDD" id="cd03801">
    <property type="entry name" value="GT4_PimA-like"/>
    <property type="match status" value="1"/>
</dbReference>
<dbReference type="InterPro" id="IPR001296">
    <property type="entry name" value="Glyco_trans_1"/>
</dbReference>
<evidence type="ECO:0000313" key="4">
    <source>
        <dbReference type="EMBL" id="PJJ79449.1"/>
    </source>
</evidence>
<keyword evidence="1 4" id="KW-0808">Transferase</keyword>
<reference evidence="4 5" key="1">
    <citation type="submission" date="2017-11" db="EMBL/GenBank/DDBJ databases">
        <title>Genomic Encyclopedia of Archaeal and Bacterial Type Strains, Phase II (KMG-II): From Individual Species to Whole Genera.</title>
        <authorList>
            <person name="Goeker M."/>
        </authorList>
    </citation>
    <scope>NUCLEOTIDE SEQUENCE [LARGE SCALE GENOMIC DNA]</scope>
    <source>
        <strain evidence="4 5">DSM 28175</strain>
    </source>
</reference>